<dbReference type="Gene3D" id="3.40.50.1820">
    <property type="entry name" value="alpha/beta hydrolase"/>
    <property type="match status" value="1"/>
</dbReference>
<dbReference type="InterPro" id="IPR053145">
    <property type="entry name" value="AB_hydrolase_Est10"/>
</dbReference>
<protein>
    <recommendedName>
        <fullName evidence="1">Serine aminopeptidase S33 domain-containing protein</fullName>
    </recommendedName>
</protein>
<dbReference type="GO" id="GO:0052689">
    <property type="term" value="F:carboxylic ester hydrolase activity"/>
    <property type="evidence" value="ECO:0007669"/>
    <property type="project" value="TreeGrafter"/>
</dbReference>
<dbReference type="Pfam" id="PF12146">
    <property type="entry name" value="Hydrolase_4"/>
    <property type="match status" value="1"/>
</dbReference>
<dbReference type="AlphaFoldDB" id="A0A511MHT5"/>
<dbReference type="PANTHER" id="PTHR43265">
    <property type="entry name" value="ESTERASE ESTD"/>
    <property type="match status" value="1"/>
</dbReference>
<comment type="caution">
    <text evidence="2">The sequence shown here is derived from an EMBL/GenBank/DDBJ whole genome shotgun (WGS) entry which is preliminary data.</text>
</comment>
<dbReference type="InterPro" id="IPR022742">
    <property type="entry name" value="Hydrolase_4"/>
</dbReference>
<gene>
    <name evidence="2" type="ORF">NN4_47210</name>
</gene>
<evidence type="ECO:0000313" key="3">
    <source>
        <dbReference type="Proteomes" id="UP000321424"/>
    </source>
</evidence>
<evidence type="ECO:0000259" key="1">
    <source>
        <dbReference type="Pfam" id="PF12146"/>
    </source>
</evidence>
<dbReference type="PANTHER" id="PTHR43265:SF1">
    <property type="entry name" value="ESTERASE ESTD"/>
    <property type="match status" value="1"/>
</dbReference>
<dbReference type="SUPFAM" id="SSF53474">
    <property type="entry name" value="alpha/beta-Hydrolases"/>
    <property type="match status" value="1"/>
</dbReference>
<keyword evidence="3" id="KW-1185">Reference proteome</keyword>
<feature type="domain" description="Serine aminopeptidase S33" evidence="1">
    <location>
        <begin position="52"/>
        <end position="290"/>
    </location>
</feature>
<dbReference type="EMBL" id="BJXA01000033">
    <property type="protein sequence ID" value="GEM40202.1"/>
    <property type="molecule type" value="Genomic_DNA"/>
</dbReference>
<accession>A0A511MHT5</accession>
<sequence length="332" mass="36309">MSLTAILALIGAAGGWVVYQNSYDLREQRVTIPGSAQPLNGALALPEEGTAPFGLVVFVHGDGPIDATHDTFYRPIWESLARAGYASLSWDKPGVAGAPGDWLNQTMADRTTETLDAIAWARTRSEIDPARIGLWGASQAGWVLPAVAARDPGLQFMIAVSPAVNWLQQGRYHTIAKLTAEHAGPARIDAAIADSERTRKLLREGATFEQARAAAAVTSDMTAQRWRFIQQNYTADAAADLAAVRIPVLLTLADYDINVDVADTEARYRQLIPADLLRIEHYRNATHSLVRKDIEDSTSKTIIFAVAAPRSLFATGFLDDQRRFVQDVDRTR</sequence>
<dbReference type="InterPro" id="IPR029058">
    <property type="entry name" value="AB_hydrolase_fold"/>
</dbReference>
<name>A0A511MHT5_9NOCA</name>
<proteinExistence type="predicted"/>
<reference evidence="2 3" key="1">
    <citation type="submission" date="2019-07" db="EMBL/GenBank/DDBJ databases">
        <title>Whole genome shotgun sequence of Nocardia ninae NBRC 108245.</title>
        <authorList>
            <person name="Hosoyama A."/>
            <person name="Uohara A."/>
            <person name="Ohji S."/>
            <person name="Ichikawa N."/>
        </authorList>
    </citation>
    <scope>NUCLEOTIDE SEQUENCE [LARGE SCALE GENOMIC DNA]</scope>
    <source>
        <strain evidence="2 3">NBRC 108245</strain>
    </source>
</reference>
<dbReference type="Proteomes" id="UP000321424">
    <property type="component" value="Unassembled WGS sequence"/>
</dbReference>
<evidence type="ECO:0000313" key="2">
    <source>
        <dbReference type="EMBL" id="GEM40202.1"/>
    </source>
</evidence>
<organism evidence="2 3">
    <name type="scientific">Nocardia ninae NBRC 108245</name>
    <dbReference type="NCBI Taxonomy" id="1210091"/>
    <lineage>
        <taxon>Bacteria</taxon>
        <taxon>Bacillati</taxon>
        <taxon>Actinomycetota</taxon>
        <taxon>Actinomycetes</taxon>
        <taxon>Mycobacteriales</taxon>
        <taxon>Nocardiaceae</taxon>
        <taxon>Nocardia</taxon>
    </lineage>
</organism>